<protein>
    <submittedName>
        <fullName evidence="1">Uncharacterized protein</fullName>
    </submittedName>
</protein>
<gene>
    <name evidence="1" type="ORF">E1284_28690</name>
</gene>
<proteinExistence type="predicted"/>
<dbReference type="Proteomes" id="UP000295431">
    <property type="component" value="Unassembled WGS sequence"/>
</dbReference>
<evidence type="ECO:0000313" key="2">
    <source>
        <dbReference type="Proteomes" id="UP000295431"/>
    </source>
</evidence>
<evidence type="ECO:0000313" key="1">
    <source>
        <dbReference type="EMBL" id="TDC09911.1"/>
    </source>
</evidence>
<accession>A0A4R4NKK6</accession>
<dbReference type="EMBL" id="SMJW01000185">
    <property type="protein sequence ID" value="TDC09911.1"/>
    <property type="molecule type" value="Genomic_DNA"/>
</dbReference>
<reference evidence="1 2" key="1">
    <citation type="submission" date="2019-03" db="EMBL/GenBank/DDBJ databases">
        <title>Draft genome sequences of novel Actinobacteria.</title>
        <authorList>
            <person name="Sahin N."/>
            <person name="Ay H."/>
            <person name="Saygin H."/>
        </authorList>
    </citation>
    <scope>NUCLEOTIDE SEQUENCE [LARGE SCALE GENOMIC DNA]</scope>
    <source>
        <strain evidence="1 2">DSM 45347</strain>
    </source>
</reference>
<keyword evidence="2" id="KW-1185">Reference proteome</keyword>
<name>A0A4R4NKK6_9ACTN</name>
<sequence length="96" mass="10569">MSIDVERYVPQFGTRRTFLPDFFEATVRSADDVAIGRLALIEQKLTGQLMRGRAVGGMGYGKWRLPMQRLPQNLKTLWSGLGGAKGVADTGIPYAP</sequence>
<organism evidence="1 2">
    <name type="scientific">Actinomadura bangladeshensis</name>
    <dbReference type="NCBI Taxonomy" id="453573"/>
    <lineage>
        <taxon>Bacteria</taxon>
        <taxon>Bacillati</taxon>
        <taxon>Actinomycetota</taxon>
        <taxon>Actinomycetes</taxon>
        <taxon>Streptosporangiales</taxon>
        <taxon>Thermomonosporaceae</taxon>
        <taxon>Actinomadura</taxon>
    </lineage>
</organism>
<dbReference type="RefSeq" id="WP_131943278.1">
    <property type="nucleotide sequence ID" value="NZ_BAAAMX010000005.1"/>
</dbReference>
<comment type="caution">
    <text evidence="1">The sequence shown here is derived from an EMBL/GenBank/DDBJ whole genome shotgun (WGS) entry which is preliminary data.</text>
</comment>
<dbReference type="OrthoDB" id="3455251at2"/>
<dbReference type="AlphaFoldDB" id="A0A4R4NKK6"/>